<comment type="caution">
    <text evidence="2">The sequence shown here is derived from an EMBL/GenBank/DDBJ whole genome shotgun (WGS) entry which is preliminary data.</text>
</comment>
<accession>A0A2S8GJV6</accession>
<feature type="chain" id="PRO_5015436374" description="DUF3472 domain-containing protein" evidence="1">
    <location>
        <begin position="25"/>
        <end position="384"/>
    </location>
</feature>
<dbReference type="Proteomes" id="UP000237819">
    <property type="component" value="Unassembled WGS sequence"/>
</dbReference>
<dbReference type="Pfam" id="PF11958">
    <property type="entry name" value="DUF3472"/>
    <property type="match status" value="1"/>
</dbReference>
<evidence type="ECO:0000313" key="2">
    <source>
        <dbReference type="EMBL" id="PQO44716.1"/>
    </source>
</evidence>
<dbReference type="InterPro" id="IPR021862">
    <property type="entry name" value="DUF3472"/>
</dbReference>
<evidence type="ECO:0000256" key="1">
    <source>
        <dbReference type="SAM" id="SignalP"/>
    </source>
</evidence>
<evidence type="ECO:0000313" key="3">
    <source>
        <dbReference type="Proteomes" id="UP000237819"/>
    </source>
</evidence>
<sequence>MCRLTCFVLTLLTLQGVWSQAALAQKAAPSSHMVFDDRFAGDIIVNEVRVPKAGEATYTYYETLGWRGQGGGYAGIQAHPKAHNFIFSIWDHKAHTAPIKAVHRGPGTETLGFGGEGTGLKSWNFELGWNVDVWYALAARTWPVGDHTHFGFWVRAGDTGKWTHLVTMDVAASASFEGGTDAFLEDWLDTGKDCRAVNLRNGWKRKTDGTWFPFGQSHYSVNSWDLEPGKRSYNYRTNWNGGVQSDATGQYYFMQSGGADTVATTDNPSNFSIERTETEPAFDVIKVQSAKLTQRDDDSLVVSWEVDDTTTPPFAYEIELFADEAADAKPLAQIADRIPHARSAVIDLSSLNVDVTKCRVRLRLTDIFDRKSEAKTLTLSVAVK</sequence>
<evidence type="ECO:0008006" key="4">
    <source>
        <dbReference type="Google" id="ProtNLM"/>
    </source>
</evidence>
<dbReference type="AlphaFoldDB" id="A0A2S8GJV6"/>
<gene>
    <name evidence="2" type="ORF">C5Y93_18305</name>
</gene>
<proteinExistence type="predicted"/>
<keyword evidence="1" id="KW-0732">Signal</keyword>
<feature type="signal peptide" evidence="1">
    <location>
        <begin position="1"/>
        <end position="24"/>
    </location>
</feature>
<protein>
    <recommendedName>
        <fullName evidence="4">DUF3472 domain-containing protein</fullName>
    </recommendedName>
</protein>
<reference evidence="2 3" key="1">
    <citation type="submission" date="2018-02" db="EMBL/GenBank/DDBJ databases">
        <title>Comparative genomes isolates from brazilian mangrove.</title>
        <authorList>
            <person name="Araujo J.E."/>
            <person name="Taketani R.G."/>
            <person name="Silva M.C.P."/>
            <person name="Loureco M.V."/>
            <person name="Andreote F.D."/>
        </authorList>
    </citation>
    <scope>NUCLEOTIDE SEQUENCE [LARGE SCALE GENOMIC DNA]</scope>
    <source>
        <strain evidence="2 3">Nap-Phe MGV</strain>
    </source>
</reference>
<name>A0A2S8GJV6_9BACT</name>
<dbReference type="EMBL" id="PUHZ01000018">
    <property type="protein sequence ID" value="PQO44716.1"/>
    <property type="molecule type" value="Genomic_DNA"/>
</dbReference>
<organism evidence="2 3">
    <name type="scientific">Blastopirellula marina</name>
    <dbReference type="NCBI Taxonomy" id="124"/>
    <lineage>
        <taxon>Bacteria</taxon>
        <taxon>Pseudomonadati</taxon>
        <taxon>Planctomycetota</taxon>
        <taxon>Planctomycetia</taxon>
        <taxon>Pirellulales</taxon>
        <taxon>Pirellulaceae</taxon>
        <taxon>Blastopirellula</taxon>
    </lineage>
</organism>